<organism evidence="2 3">
    <name type="scientific">Acidovorax carolinensis</name>
    <dbReference type="NCBI Taxonomy" id="553814"/>
    <lineage>
        <taxon>Bacteria</taxon>
        <taxon>Pseudomonadati</taxon>
        <taxon>Pseudomonadota</taxon>
        <taxon>Betaproteobacteria</taxon>
        <taxon>Burkholderiales</taxon>
        <taxon>Comamonadaceae</taxon>
        <taxon>Acidovorax</taxon>
    </lineage>
</organism>
<protein>
    <submittedName>
        <fullName evidence="2">Uncharacterized protein</fullName>
    </submittedName>
</protein>
<evidence type="ECO:0000313" key="2">
    <source>
        <dbReference type="EMBL" id="ART51815.1"/>
    </source>
</evidence>
<feature type="region of interest" description="Disordered" evidence="1">
    <location>
        <begin position="1"/>
        <end position="42"/>
    </location>
</feature>
<sequence>MDRRQNTDRRSGQDRRQQEQGPPDRYERRRSIEPRQPELTELELSDEELRALGFVPDQPIQPDQSKKLR</sequence>
<feature type="compositionally biased region" description="Basic and acidic residues" evidence="1">
    <location>
        <begin position="1"/>
        <end position="38"/>
    </location>
</feature>
<keyword evidence="3" id="KW-1185">Reference proteome</keyword>
<accession>A0A240U1T1</accession>
<dbReference type="AlphaFoldDB" id="A0A240U1T1"/>
<dbReference type="KEGG" id="acin:CBP34_09335"/>
<name>A0A240U1T1_9BURK</name>
<proteinExistence type="predicted"/>
<evidence type="ECO:0000256" key="1">
    <source>
        <dbReference type="SAM" id="MobiDB-lite"/>
    </source>
</evidence>
<dbReference type="EMBL" id="CP021361">
    <property type="protein sequence ID" value="ART51815.1"/>
    <property type="molecule type" value="Genomic_DNA"/>
</dbReference>
<gene>
    <name evidence="2" type="ORF">CBP34_09335</name>
</gene>
<reference evidence="2 3" key="1">
    <citation type="submission" date="2017-05" db="EMBL/GenBank/DDBJ databases">
        <title>Polyphasic characterization of four soil-derived phenanthrene-degrading Acidovorax strains and proposal of Acidovorax phenanthrenivorans sp. nov.</title>
        <authorList>
            <person name="Singleton D.R."/>
            <person name="Lee J."/>
            <person name="Dickey A.N."/>
            <person name="Stroud A."/>
            <person name="Scholl E.H."/>
            <person name="Wright F.A."/>
            <person name="Aitken M.D."/>
        </authorList>
    </citation>
    <scope>NUCLEOTIDE SEQUENCE [LARGE SCALE GENOMIC DNA]</scope>
    <source>
        <strain evidence="2">NA3</strain>
    </source>
</reference>
<evidence type="ECO:0000313" key="3">
    <source>
        <dbReference type="Proteomes" id="UP000194432"/>
    </source>
</evidence>
<dbReference type="Proteomes" id="UP000194432">
    <property type="component" value="Chromosome 1"/>
</dbReference>